<protein>
    <recommendedName>
        <fullName evidence="4">WSC domain-containing protein</fullName>
    </recommendedName>
</protein>
<dbReference type="InterPro" id="IPR002889">
    <property type="entry name" value="WSC_carb-bd"/>
</dbReference>
<keyword evidence="3" id="KW-0732">Signal</keyword>
<accession>A0A1L7XEY7</accession>
<organism evidence="5 6">
    <name type="scientific">Phialocephala subalpina</name>
    <dbReference type="NCBI Taxonomy" id="576137"/>
    <lineage>
        <taxon>Eukaryota</taxon>
        <taxon>Fungi</taxon>
        <taxon>Dikarya</taxon>
        <taxon>Ascomycota</taxon>
        <taxon>Pezizomycotina</taxon>
        <taxon>Leotiomycetes</taxon>
        <taxon>Helotiales</taxon>
        <taxon>Mollisiaceae</taxon>
        <taxon>Phialocephala</taxon>
        <taxon>Phialocephala fortinii species complex</taxon>
    </lineage>
</organism>
<feature type="domain" description="WSC" evidence="4">
    <location>
        <begin position="295"/>
        <end position="389"/>
    </location>
</feature>
<dbReference type="PROSITE" id="PS51212">
    <property type="entry name" value="WSC"/>
    <property type="match status" value="6"/>
</dbReference>
<reference evidence="5 6" key="1">
    <citation type="submission" date="2016-03" db="EMBL/GenBank/DDBJ databases">
        <authorList>
            <person name="Ploux O."/>
        </authorList>
    </citation>
    <scope>NUCLEOTIDE SEQUENCE [LARGE SCALE GENOMIC DNA]</scope>
    <source>
        <strain evidence="5 6">UAMH 11012</strain>
    </source>
</reference>
<dbReference type="STRING" id="576137.A0A1L7XEY7"/>
<evidence type="ECO:0000259" key="4">
    <source>
        <dbReference type="PROSITE" id="PS51212"/>
    </source>
</evidence>
<keyword evidence="1" id="KW-0677">Repeat</keyword>
<dbReference type="SMART" id="SM00321">
    <property type="entry name" value="WSC"/>
    <property type="match status" value="6"/>
</dbReference>
<feature type="domain" description="WSC" evidence="4">
    <location>
        <begin position="391"/>
        <end position="486"/>
    </location>
</feature>
<dbReference type="InterPro" id="IPR051589">
    <property type="entry name" value="Sialate-O-sulfotransferase"/>
</dbReference>
<feature type="domain" description="WSC" evidence="4">
    <location>
        <begin position="174"/>
        <end position="270"/>
    </location>
</feature>
<evidence type="ECO:0000313" key="5">
    <source>
        <dbReference type="EMBL" id="CZR63536.1"/>
    </source>
</evidence>
<feature type="region of interest" description="Disordered" evidence="2">
    <location>
        <begin position="494"/>
        <end position="527"/>
    </location>
</feature>
<feature type="domain" description="WSC" evidence="4">
    <location>
        <begin position="643"/>
        <end position="742"/>
    </location>
</feature>
<evidence type="ECO:0000256" key="1">
    <source>
        <dbReference type="ARBA" id="ARBA00022737"/>
    </source>
</evidence>
<gene>
    <name evidence="5" type="ORF">PAC_13433</name>
</gene>
<dbReference type="Pfam" id="PF01822">
    <property type="entry name" value="WSC"/>
    <property type="match status" value="5"/>
</dbReference>
<feature type="chain" id="PRO_5012001639" description="WSC domain-containing protein" evidence="3">
    <location>
        <begin position="25"/>
        <end position="742"/>
    </location>
</feature>
<feature type="compositionally biased region" description="Low complexity" evidence="2">
    <location>
        <begin position="494"/>
        <end position="526"/>
    </location>
</feature>
<dbReference type="PANTHER" id="PTHR45964">
    <property type="entry name" value="WSCD FAMILY MEMBER CG9164"/>
    <property type="match status" value="1"/>
</dbReference>
<sequence length="742" mass="77095">MRHSIPRHAVILLPCIAFFNCVSAVNIQGRQGSTLPQPLNPPDFDGWAYMGCYSDSQSSRTLAIEGHFGEHVDDDNCVYQCIQLGHIFAGVEYSGQCCKFLMSFTQFSLTFVPDCGDYVNPIATQEPETDCYMPCTKTPTEACGGPDRMNLYYLVGATPAPPPAAVSTNPGPDGWVSEGCYSDSVGTRTLANSIATTGGASVMTVALCVDACHAAGYTLAGAEYASQCYCDNSYINGGPFADLSNCNMACSGNSSEYCGGPGAMNLYSYQGATPLSSVVPTSTVTPVTTIPLPTAWATLGCYTDNVGARALTNQLNIPSLTVEKCISGCTNAGWTIAGVEYGDECYCDTGIENNQGQAFDGSAGCDMSCSGNTGETCGGPNRLNVYAAGPAWVYLGCYTDQAYERTLTTVGSYSGLLTIELCLASCQAAGYVYAGMEYHNECHCGNEFSNGGTVAPDGNAGCTWTCDGNAAQICGGNSRLSMYEYINANGTVSVPSSSTSVPSSTTSSTSSTVSTSAPTPSTSAPADLPTGWSYSGCWIDGANGRILANQQPDSSTNTIESCINTCSSLNFSIAGLEYSSQCFCDNYIENGGSLSSADTNCAMTCSGNGAEVCGGPNLLSLYSSSTPQAAPVPSIKKTGFNESWVYQGCFTDIDGNRDVGASGVEIESLTSMTAEYCLGQCYALGYDAGGTEYSKQCFCGESTVFAASGATLLSDSSCNMVCTGNLTELCGGAGAIAYYVLA</sequence>
<evidence type="ECO:0000256" key="2">
    <source>
        <dbReference type="SAM" id="MobiDB-lite"/>
    </source>
</evidence>
<evidence type="ECO:0000256" key="3">
    <source>
        <dbReference type="SAM" id="SignalP"/>
    </source>
</evidence>
<feature type="signal peptide" evidence="3">
    <location>
        <begin position="1"/>
        <end position="24"/>
    </location>
</feature>
<feature type="domain" description="WSC" evidence="4">
    <location>
        <begin position="46"/>
        <end position="155"/>
    </location>
</feature>
<name>A0A1L7XEY7_9HELO</name>
<dbReference type="OrthoDB" id="2019572at2759"/>
<dbReference type="EMBL" id="FJOG01000024">
    <property type="protein sequence ID" value="CZR63536.1"/>
    <property type="molecule type" value="Genomic_DNA"/>
</dbReference>
<keyword evidence="6" id="KW-1185">Reference proteome</keyword>
<dbReference type="PANTHER" id="PTHR45964:SF5">
    <property type="entry name" value="WSCD FAMILY MEMBER CG9164"/>
    <property type="match status" value="1"/>
</dbReference>
<feature type="domain" description="WSC" evidence="4">
    <location>
        <begin position="531"/>
        <end position="625"/>
    </location>
</feature>
<evidence type="ECO:0000313" key="6">
    <source>
        <dbReference type="Proteomes" id="UP000184330"/>
    </source>
</evidence>
<proteinExistence type="predicted"/>
<dbReference type="AlphaFoldDB" id="A0A1L7XEY7"/>
<dbReference type="Proteomes" id="UP000184330">
    <property type="component" value="Unassembled WGS sequence"/>
</dbReference>